<dbReference type="OrthoDB" id="8890377at2"/>
<feature type="chain" id="PRO_5022010462" evidence="2">
    <location>
        <begin position="22"/>
        <end position="322"/>
    </location>
</feature>
<dbReference type="RefSeq" id="WP_143946156.1">
    <property type="nucleotide sequence ID" value="NZ_BAABMB010000001.1"/>
</dbReference>
<accession>A0A556B228</accession>
<dbReference type="Proteomes" id="UP000318405">
    <property type="component" value="Unassembled WGS sequence"/>
</dbReference>
<proteinExistence type="inferred from homology"/>
<name>A0A556B228_9BURK</name>
<dbReference type="PANTHER" id="PTHR42928:SF5">
    <property type="entry name" value="BLR1237 PROTEIN"/>
    <property type="match status" value="1"/>
</dbReference>
<dbReference type="InterPro" id="IPR042100">
    <property type="entry name" value="Bug_dom1"/>
</dbReference>
<dbReference type="Pfam" id="PF03401">
    <property type="entry name" value="TctC"/>
    <property type="match status" value="1"/>
</dbReference>
<dbReference type="AlphaFoldDB" id="A0A556B228"/>
<keyword evidence="2" id="KW-0732">Signal</keyword>
<dbReference type="SUPFAM" id="SSF53850">
    <property type="entry name" value="Periplasmic binding protein-like II"/>
    <property type="match status" value="1"/>
</dbReference>
<gene>
    <name evidence="3" type="ORF">FOZ76_00510</name>
</gene>
<keyword evidence="4" id="KW-1185">Reference proteome</keyword>
<evidence type="ECO:0000313" key="3">
    <source>
        <dbReference type="EMBL" id="TSH99247.1"/>
    </source>
</evidence>
<organism evidence="3 4">
    <name type="scientific">Verticiella sediminum</name>
    <dbReference type="NCBI Taxonomy" id="1247510"/>
    <lineage>
        <taxon>Bacteria</taxon>
        <taxon>Pseudomonadati</taxon>
        <taxon>Pseudomonadota</taxon>
        <taxon>Betaproteobacteria</taxon>
        <taxon>Burkholderiales</taxon>
        <taxon>Alcaligenaceae</taxon>
        <taxon>Verticiella</taxon>
    </lineage>
</organism>
<dbReference type="CDD" id="cd13578">
    <property type="entry name" value="PBP2_Bug27"/>
    <property type="match status" value="1"/>
</dbReference>
<comment type="caution">
    <text evidence="3">The sequence shown here is derived from an EMBL/GenBank/DDBJ whole genome shotgun (WGS) entry which is preliminary data.</text>
</comment>
<dbReference type="PANTHER" id="PTHR42928">
    <property type="entry name" value="TRICARBOXYLATE-BINDING PROTEIN"/>
    <property type="match status" value="1"/>
</dbReference>
<dbReference type="Gene3D" id="3.40.190.10">
    <property type="entry name" value="Periplasmic binding protein-like II"/>
    <property type="match status" value="1"/>
</dbReference>
<evidence type="ECO:0000256" key="2">
    <source>
        <dbReference type="SAM" id="SignalP"/>
    </source>
</evidence>
<dbReference type="EMBL" id="VLTJ01000001">
    <property type="protein sequence ID" value="TSH99247.1"/>
    <property type="molecule type" value="Genomic_DNA"/>
</dbReference>
<dbReference type="Gene3D" id="3.40.190.150">
    <property type="entry name" value="Bordetella uptake gene, domain 1"/>
    <property type="match status" value="1"/>
</dbReference>
<dbReference type="PIRSF" id="PIRSF017082">
    <property type="entry name" value="YflP"/>
    <property type="match status" value="1"/>
</dbReference>
<reference evidence="3 4" key="1">
    <citation type="submission" date="2019-07" db="EMBL/GenBank/DDBJ databases">
        <title>Qingshengfaniella alkalisoli gen. nov., sp. nov., isolated from saline soil.</title>
        <authorList>
            <person name="Xu L."/>
            <person name="Huang X.-X."/>
            <person name="Sun J.-Q."/>
        </authorList>
    </citation>
    <scope>NUCLEOTIDE SEQUENCE [LARGE SCALE GENOMIC DNA]</scope>
    <source>
        <strain evidence="3 4">DSM 27279</strain>
    </source>
</reference>
<dbReference type="InterPro" id="IPR005064">
    <property type="entry name" value="BUG"/>
</dbReference>
<comment type="similarity">
    <text evidence="1">Belongs to the UPF0065 (bug) family.</text>
</comment>
<evidence type="ECO:0000313" key="4">
    <source>
        <dbReference type="Proteomes" id="UP000318405"/>
    </source>
</evidence>
<feature type="signal peptide" evidence="2">
    <location>
        <begin position="1"/>
        <end position="21"/>
    </location>
</feature>
<evidence type="ECO:0000256" key="1">
    <source>
        <dbReference type="ARBA" id="ARBA00006987"/>
    </source>
</evidence>
<protein>
    <submittedName>
        <fullName evidence="3">Tripartite tricarboxylate transporter substrate binding protein</fullName>
    </submittedName>
</protein>
<sequence length="322" mass="33991">MKAAHLILSILIGATASVAGAQPVEFPTRAVHIIVPFSAGGGADLLARTLGAKLTQTWGQPVVVENKPGAGSNIAAEYVAKSTADGYTLLLASTANSINHSLYPQLNYDMRRDFLPVVLIGETSQILITNHRLAVSDVDGLIRLLKSNPDKYSYSSSGNGSQPHLAAELFKHMTGTSMTHVPYKGAAPAMNDLLADHVQISFGTAPAVMGHIKSGSVKALGVSGKNRIAQLPDVPTLHEAGVPGYEASGYIGLVVPAATPADVVEKLYRDTSAILDGESVKRTLSDAGFEIRTAPSEDYRRLIDDEIRKWAAVVDASGARID</sequence>